<reference evidence="1 2" key="1">
    <citation type="submission" date="2014-04" db="EMBL/GenBank/DDBJ databases">
        <title>Genome evolution of avian class.</title>
        <authorList>
            <person name="Zhang G."/>
            <person name="Li C."/>
        </authorList>
    </citation>
    <scope>NUCLEOTIDE SEQUENCE [LARGE SCALE GENOMIC DNA]</scope>
    <source>
        <strain evidence="1">BGI_N340</strain>
    </source>
</reference>
<dbReference type="AlphaFoldDB" id="A0A093CB99"/>
<feature type="non-terminal residue" evidence="1">
    <location>
        <position position="44"/>
    </location>
</feature>
<name>A0A093CB99_TAUER</name>
<protein>
    <submittedName>
        <fullName evidence="1">Uncharacterized protein</fullName>
    </submittedName>
</protein>
<organism evidence="1 2">
    <name type="scientific">Tauraco erythrolophus</name>
    <name type="common">Red-crested turaco</name>
    <dbReference type="NCBI Taxonomy" id="121530"/>
    <lineage>
        <taxon>Eukaryota</taxon>
        <taxon>Metazoa</taxon>
        <taxon>Chordata</taxon>
        <taxon>Craniata</taxon>
        <taxon>Vertebrata</taxon>
        <taxon>Euteleostomi</taxon>
        <taxon>Archelosauria</taxon>
        <taxon>Archosauria</taxon>
        <taxon>Dinosauria</taxon>
        <taxon>Saurischia</taxon>
        <taxon>Theropoda</taxon>
        <taxon>Coelurosauria</taxon>
        <taxon>Aves</taxon>
        <taxon>Neognathae</taxon>
        <taxon>Neoaves</taxon>
        <taxon>Otidimorphae</taxon>
        <taxon>Musophagiformes</taxon>
        <taxon>Musophagidae</taxon>
        <taxon>Tauraco</taxon>
    </lineage>
</organism>
<evidence type="ECO:0000313" key="1">
    <source>
        <dbReference type="EMBL" id="KFV11678.1"/>
    </source>
</evidence>
<feature type="non-terminal residue" evidence="1">
    <location>
        <position position="1"/>
    </location>
</feature>
<dbReference type="EMBL" id="KL459464">
    <property type="protein sequence ID" value="KFV11678.1"/>
    <property type="molecule type" value="Genomic_DNA"/>
</dbReference>
<gene>
    <name evidence="1" type="ORF">N340_07102</name>
</gene>
<accession>A0A093CB99</accession>
<keyword evidence="2" id="KW-1185">Reference proteome</keyword>
<evidence type="ECO:0000313" key="2">
    <source>
        <dbReference type="Proteomes" id="UP000053661"/>
    </source>
</evidence>
<sequence length="44" mass="4536">LGLALQSQLGGSDGQFPLHLQLPDVHLLLQLLKPAAGLGQAPIP</sequence>
<proteinExistence type="predicted"/>
<dbReference type="Proteomes" id="UP000053661">
    <property type="component" value="Unassembled WGS sequence"/>
</dbReference>